<sequence>SSDKCFFVSKLDSRTTEEELWDLFEKEGKVKLIQIRRANGVNAAVIFSATSAINNLSYKQLLLRDEVIVIKEFSMSDYVEWKCQPILGDRFSMGGLATPTTFVEEWSSSAYIRLDVNLIERYIEVFFYHLNAQYRLRVRYDSTLKNTILQRSDKISTLIVAAKYPAYFWRKSSAQEPREAYDFSCWERVTEIPMNSNTTLRLENWSVYKVELEIDNQTHEMLARRIEEATQNVLQVQTIQTDREYKPRVEQSLAQFPFEVQYMLQHTFNLKILREYNIEGGFYHAISILEPHIVCRLLSLISAGQHRVYYPQKAINNILKHNLNLADPAETIPEDCTYLRKVIITPTSIYPLHPVVQKMNHLQYQHKKYADRFLLVEFTDEELTPIIPTPYPNQNDKLYNRIFKILKKGLVLAGRNYEFLCTSTENLRAHSCWFFAPVEGFDRKDIVYWMGDFEEIKSIPKYISSVGQATAPRLTDLQIQASEVEEIADYEHNNVVFSRDCGKMSPHVAREIASLLQLNYTPNVVRFNLAGAQGILMLSNYLQKRKIQLRTGQIHFNTNRLTVEVIKVSKKKRAYLNLHSISLLTGLGVRPIVFQKISESLLQDYFMASPQKHSFLNTLMGEYYSEHFVPCFQHVLFSGFLERGDPLITNLVLAFQNKVLHELKQEAKMYVEGARAFAIMDETGSLGQDEVFFQTSTSRGMESEMQVIQGYVLIYRDSSYSPKDVIIAKAVDCPKLKSYTNVLVYPAIGLKDLPNCCSNEGIEKDDFTIIWDQQLVPYTSNRAPRVLTEIEPPKLDREITFKDMAKFVVNYISGDLTSLAQDAWMAAADRHESSIYHGNAVYLASKLSTAIGFAKTGISDSLMTDSTLTELYEYPIPDFMSRDRTRSYASKKPLGYMYRTSQSVEKRPYVSNQCEYDPRMYVDGMHRYILEARRTRDKYDNSLRLLMGEYGVRSEIEFVSGLIVNWSKYISKNSKREVSKNIREAYKQFKLKWRRLFEAEFYEEKLQHLSEEELNERVEAKAAAWYYVTYHPNENKSSNKTIEMYKRFISFPWVVDDYIVHIAKKNSDRPPLAIYRQPLPESLIGSQVHGIATYIVEESDSEEEDDSEDESNL</sequence>
<dbReference type="Pfam" id="PF05183">
    <property type="entry name" value="RdRP"/>
    <property type="match status" value="1"/>
</dbReference>
<evidence type="ECO:0000256" key="2">
    <source>
        <dbReference type="ARBA" id="ARBA00022484"/>
    </source>
</evidence>
<dbReference type="PANTHER" id="PTHR23079:SF55">
    <property type="entry name" value="RNA-DIRECTED RNA POLYMERASE"/>
    <property type="match status" value="1"/>
</dbReference>
<proteinExistence type="inferred from homology"/>
<reference evidence="11 12" key="1">
    <citation type="journal article" date="2018" name="G3 (Bethesda)">
        <title>Phylogenetic and Phylogenomic Definition of Rhizopus Species.</title>
        <authorList>
            <person name="Gryganskyi A.P."/>
            <person name="Golan J."/>
            <person name="Dolatabadi S."/>
            <person name="Mondo S."/>
            <person name="Robb S."/>
            <person name="Idnurm A."/>
            <person name="Muszewska A."/>
            <person name="Steczkiewicz K."/>
            <person name="Masonjones S."/>
            <person name="Liao H.L."/>
            <person name="Gajdeczka M.T."/>
            <person name="Anike F."/>
            <person name="Vuek A."/>
            <person name="Anishchenko I.M."/>
            <person name="Voigt K."/>
            <person name="de Hoog G.S."/>
            <person name="Smith M.E."/>
            <person name="Heitman J."/>
            <person name="Vilgalys R."/>
            <person name="Stajich J.E."/>
        </authorList>
    </citation>
    <scope>NUCLEOTIDE SEQUENCE [LARGE SCALE GENOMIC DNA]</scope>
    <source>
        <strain evidence="11 12">LSU 92-RS-03</strain>
    </source>
</reference>
<dbReference type="AlphaFoldDB" id="A0A367KRT1"/>
<evidence type="ECO:0000256" key="3">
    <source>
        <dbReference type="ARBA" id="ARBA00022679"/>
    </source>
</evidence>
<dbReference type="InterPro" id="IPR012677">
    <property type="entry name" value="Nucleotide-bd_a/b_plait_sf"/>
</dbReference>
<keyword evidence="3 8" id="KW-0808">Transferase</keyword>
<feature type="non-terminal residue" evidence="11">
    <location>
        <position position="1"/>
    </location>
</feature>
<keyword evidence="12" id="KW-1185">Reference proteome</keyword>
<dbReference type="OrthoDB" id="6513042at2759"/>
<evidence type="ECO:0000256" key="6">
    <source>
        <dbReference type="ARBA" id="ARBA00023158"/>
    </source>
</evidence>
<name>A0A367KRT1_RHIST</name>
<dbReference type="STRING" id="4846.A0A367KRT1"/>
<dbReference type="GO" id="GO:0030422">
    <property type="term" value="P:siRNA processing"/>
    <property type="evidence" value="ECO:0007669"/>
    <property type="project" value="TreeGrafter"/>
</dbReference>
<evidence type="ECO:0000256" key="8">
    <source>
        <dbReference type="RuleBase" id="RU363098"/>
    </source>
</evidence>
<keyword evidence="2 8" id="KW-0696">RNA-directed RNA polymerase</keyword>
<feature type="domain" description="RDRP core" evidence="9">
    <location>
        <begin position="344"/>
        <end position="900"/>
    </location>
</feature>
<comment type="caution">
    <text evidence="11">The sequence shown here is derived from an EMBL/GenBank/DDBJ whole genome shotgun (WGS) entry which is preliminary data.</text>
</comment>
<dbReference type="EC" id="2.7.7.48" evidence="8"/>
<dbReference type="SUPFAM" id="SSF54928">
    <property type="entry name" value="RNA-binding domain, RBD"/>
    <property type="match status" value="1"/>
</dbReference>
<evidence type="ECO:0000313" key="11">
    <source>
        <dbReference type="EMBL" id="RCI04913.1"/>
    </source>
</evidence>
<dbReference type="GO" id="GO:0031380">
    <property type="term" value="C:nuclear RNA-directed RNA polymerase complex"/>
    <property type="evidence" value="ECO:0007669"/>
    <property type="project" value="TreeGrafter"/>
</dbReference>
<evidence type="ECO:0000259" key="9">
    <source>
        <dbReference type="Pfam" id="PF05183"/>
    </source>
</evidence>
<feature type="domain" description="RDRP C-terminal head" evidence="10">
    <location>
        <begin position="916"/>
        <end position="1068"/>
    </location>
</feature>
<dbReference type="InterPro" id="IPR058752">
    <property type="entry name" value="RDRP_C_head"/>
</dbReference>
<gene>
    <name evidence="11" type="ORF">CU098_005240</name>
</gene>
<evidence type="ECO:0000256" key="1">
    <source>
        <dbReference type="ARBA" id="ARBA00005762"/>
    </source>
</evidence>
<evidence type="ECO:0000313" key="12">
    <source>
        <dbReference type="Proteomes" id="UP000253551"/>
    </source>
</evidence>
<keyword evidence="5 8" id="KW-0694">RNA-binding</keyword>
<dbReference type="Proteomes" id="UP000253551">
    <property type="component" value="Unassembled WGS sequence"/>
</dbReference>
<dbReference type="InterPro" id="IPR007855">
    <property type="entry name" value="RDRP"/>
</dbReference>
<comment type="similarity">
    <text evidence="1 8">Belongs to the RdRP family.</text>
</comment>
<organism evidence="11 12">
    <name type="scientific">Rhizopus stolonifer</name>
    <name type="common">Rhizopus nigricans</name>
    <dbReference type="NCBI Taxonomy" id="4846"/>
    <lineage>
        <taxon>Eukaryota</taxon>
        <taxon>Fungi</taxon>
        <taxon>Fungi incertae sedis</taxon>
        <taxon>Mucoromycota</taxon>
        <taxon>Mucoromycotina</taxon>
        <taxon>Mucoromycetes</taxon>
        <taxon>Mucorales</taxon>
        <taxon>Mucorineae</taxon>
        <taxon>Rhizopodaceae</taxon>
        <taxon>Rhizopus</taxon>
    </lineage>
</organism>
<dbReference type="InterPro" id="IPR057596">
    <property type="entry name" value="RDRP_core"/>
</dbReference>
<keyword evidence="6" id="KW-0943">RNA-mediated gene silencing</keyword>
<dbReference type="GO" id="GO:0003723">
    <property type="term" value="F:RNA binding"/>
    <property type="evidence" value="ECO:0007669"/>
    <property type="project" value="UniProtKB-KW"/>
</dbReference>
<dbReference type="PANTHER" id="PTHR23079">
    <property type="entry name" value="RNA-DEPENDENT RNA POLYMERASE"/>
    <property type="match status" value="1"/>
</dbReference>
<dbReference type="EMBL" id="PJQM01000539">
    <property type="protein sequence ID" value="RCI04913.1"/>
    <property type="molecule type" value="Genomic_DNA"/>
</dbReference>
<comment type="catalytic activity">
    <reaction evidence="7 8">
        <text>RNA(n) + a ribonucleoside 5'-triphosphate = RNA(n+1) + diphosphate</text>
        <dbReference type="Rhea" id="RHEA:21248"/>
        <dbReference type="Rhea" id="RHEA-COMP:14527"/>
        <dbReference type="Rhea" id="RHEA-COMP:17342"/>
        <dbReference type="ChEBI" id="CHEBI:33019"/>
        <dbReference type="ChEBI" id="CHEBI:61557"/>
        <dbReference type="ChEBI" id="CHEBI:140395"/>
        <dbReference type="EC" id="2.7.7.48"/>
    </reaction>
</comment>
<evidence type="ECO:0000256" key="7">
    <source>
        <dbReference type="ARBA" id="ARBA00048744"/>
    </source>
</evidence>
<evidence type="ECO:0000259" key="10">
    <source>
        <dbReference type="Pfam" id="PF26253"/>
    </source>
</evidence>
<dbReference type="InterPro" id="IPR035979">
    <property type="entry name" value="RBD_domain_sf"/>
</dbReference>
<evidence type="ECO:0000256" key="4">
    <source>
        <dbReference type="ARBA" id="ARBA00022695"/>
    </source>
</evidence>
<dbReference type="GO" id="GO:0003968">
    <property type="term" value="F:RNA-directed RNA polymerase activity"/>
    <property type="evidence" value="ECO:0007669"/>
    <property type="project" value="UniProtKB-KW"/>
</dbReference>
<dbReference type="Pfam" id="PF26253">
    <property type="entry name" value="RdRP_head"/>
    <property type="match status" value="1"/>
</dbReference>
<keyword evidence="4 8" id="KW-0548">Nucleotidyltransferase</keyword>
<accession>A0A367KRT1</accession>
<protein>
    <recommendedName>
        <fullName evidence="8">RNA-dependent RNA polymerase</fullName>
        <ecNumber evidence="8">2.7.7.48</ecNumber>
    </recommendedName>
</protein>
<evidence type="ECO:0000256" key="5">
    <source>
        <dbReference type="ARBA" id="ARBA00022884"/>
    </source>
</evidence>
<dbReference type="Gene3D" id="3.30.70.330">
    <property type="match status" value="1"/>
</dbReference>